<dbReference type="AlphaFoldDB" id="A0A1Y1V6J0"/>
<organism evidence="8 9">
    <name type="scientific">Piromyces finnis</name>
    <dbReference type="NCBI Taxonomy" id="1754191"/>
    <lineage>
        <taxon>Eukaryota</taxon>
        <taxon>Fungi</taxon>
        <taxon>Fungi incertae sedis</taxon>
        <taxon>Chytridiomycota</taxon>
        <taxon>Chytridiomycota incertae sedis</taxon>
        <taxon>Neocallimastigomycetes</taxon>
        <taxon>Neocallimastigales</taxon>
        <taxon>Neocallimastigaceae</taxon>
        <taxon>Piromyces</taxon>
    </lineage>
</organism>
<comment type="function">
    <text evidence="1 7">Required for growth under high-pressure and low-temperature conditions.</text>
</comment>
<protein>
    <recommendedName>
        <fullName evidence="3 7">Defect at low temperature protein 1</fullName>
    </recommendedName>
</protein>
<dbReference type="PANTHER" id="PTHR40021:SF1">
    <property type="entry name" value="DEFECT AT LOW TEMPERATURE PROTEIN 1"/>
    <property type="match status" value="1"/>
</dbReference>
<evidence type="ECO:0000256" key="3">
    <source>
        <dbReference type="ARBA" id="ARBA00021353"/>
    </source>
</evidence>
<evidence type="ECO:0000313" key="9">
    <source>
        <dbReference type="Proteomes" id="UP000193719"/>
    </source>
</evidence>
<dbReference type="PANTHER" id="PTHR40021">
    <property type="entry name" value="DEFECT AT LOW TEMPERATURE PROTEIN 1"/>
    <property type="match status" value="1"/>
</dbReference>
<keyword evidence="9" id="KW-1185">Reference proteome</keyword>
<keyword evidence="5" id="KW-1133">Transmembrane helix</keyword>
<dbReference type="Proteomes" id="UP000193719">
    <property type="component" value="Unassembled WGS sequence"/>
</dbReference>
<dbReference type="EMBL" id="MCFH01000031">
    <property type="protein sequence ID" value="ORX47282.1"/>
    <property type="molecule type" value="Genomic_DNA"/>
</dbReference>
<reference evidence="8 9" key="1">
    <citation type="submission" date="2016-08" db="EMBL/GenBank/DDBJ databases">
        <title>Genomes of anaerobic fungi encode conserved fungal cellulosomes for biomass hydrolysis.</title>
        <authorList>
            <consortium name="DOE Joint Genome Institute"/>
            <person name="Haitjema C.H."/>
            <person name="Gilmore S.P."/>
            <person name="Henske J.K."/>
            <person name="Solomon K.V."/>
            <person name="De Groot R."/>
            <person name="Kuo A."/>
            <person name="Mondo S.J."/>
            <person name="Salamov A.A."/>
            <person name="Labutti K."/>
            <person name="Zhao Z."/>
            <person name="Chiniquy J."/>
            <person name="Barry K."/>
            <person name="Brewer H.M."/>
            <person name="Purvine S.O."/>
            <person name="Wright A.T."/>
            <person name="Boxma B."/>
            <person name="Van Alen T."/>
            <person name="Hackstein J.H."/>
            <person name="Baker S.E."/>
            <person name="Grigoriev I.V."/>
            <person name="O'Malley M.A."/>
        </authorList>
    </citation>
    <scope>NUCLEOTIDE SEQUENCE [LARGE SCALE GENOMIC DNA]</scope>
    <source>
        <strain evidence="9">finn</strain>
    </source>
</reference>
<keyword evidence="6 7" id="KW-0472">Membrane</keyword>
<reference evidence="8 9" key="2">
    <citation type="submission" date="2016-08" db="EMBL/GenBank/DDBJ databases">
        <title>Pervasive Adenine N6-methylation of Active Genes in Fungi.</title>
        <authorList>
            <consortium name="DOE Joint Genome Institute"/>
            <person name="Mondo S.J."/>
            <person name="Dannebaum R.O."/>
            <person name="Kuo R.C."/>
            <person name="Labutti K."/>
            <person name="Haridas S."/>
            <person name="Kuo A."/>
            <person name="Salamov A."/>
            <person name="Ahrendt S.R."/>
            <person name="Lipzen A."/>
            <person name="Sullivan W."/>
            <person name="Andreopoulos W.B."/>
            <person name="Clum A."/>
            <person name="Lindquist E."/>
            <person name="Daum C."/>
            <person name="Ramamoorthy G.K."/>
            <person name="Gryganskyi A."/>
            <person name="Culley D."/>
            <person name="Magnuson J.K."/>
            <person name="James T.Y."/>
            <person name="O'Malley M.A."/>
            <person name="Stajich J.E."/>
            <person name="Spatafora J.W."/>
            <person name="Visel A."/>
            <person name="Grigoriev I.V."/>
        </authorList>
    </citation>
    <scope>NUCLEOTIDE SEQUENCE [LARGE SCALE GENOMIC DNA]</scope>
    <source>
        <strain evidence="9">finn</strain>
    </source>
</reference>
<accession>A0A1Y1V6J0</accession>
<keyword evidence="4" id="KW-0812">Transmembrane</keyword>
<dbReference type="OrthoDB" id="337038at2759"/>
<dbReference type="InterPro" id="IPR038869">
    <property type="entry name" value="DLT1"/>
</dbReference>
<comment type="caution">
    <text evidence="8">The sequence shown here is derived from an EMBL/GenBank/DDBJ whole genome shotgun (WGS) entry which is preliminary data.</text>
</comment>
<name>A0A1Y1V6J0_9FUNG</name>
<evidence type="ECO:0000313" key="8">
    <source>
        <dbReference type="EMBL" id="ORX47282.1"/>
    </source>
</evidence>
<dbReference type="GO" id="GO:0016020">
    <property type="term" value="C:membrane"/>
    <property type="evidence" value="ECO:0007669"/>
    <property type="project" value="UniProtKB-SubCell"/>
</dbReference>
<comment type="subcellular location">
    <subcellularLocation>
        <location evidence="7">Membrane</location>
        <topology evidence="7">Multi-pass membrane protein</topology>
    </subcellularLocation>
</comment>
<evidence type="ECO:0000256" key="4">
    <source>
        <dbReference type="ARBA" id="ARBA00022692"/>
    </source>
</evidence>
<evidence type="ECO:0000256" key="1">
    <source>
        <dbReference type="ARBA" id="ARBA00002489"/>
    </source>
</evidence>
<comment type="similarity">
    <text evidence="2 7">Belongs to the DLT1 family.</text>
</comment>
<evidence type="ECO:0000256" key="5">
    <source>
        <dbReference type="ARBA" id="ARBA00022989"/>
    </source>
</evidence>
<gene>
    <name evidence="7" type="primary">DLT1</name>
    <name evidence="8" type="ORF">BCR36DRAFT_584797</name>
</gene>
<sequence>MFSIGVSAVLLCMIYFTTVGLRNLAVTANISTIPTSFLPIEPIDIPNKAFEMINCEINKALEISSAAVPLPEDIPPRGWGRKGTMYENVHFQTAIIQSASLLESTVLKFNSQLVREPYMTIRQYINVLINNKLINRDIGICYVNNYERACYSSDEIKEDDYEETMKLLALLLKKMQSKKGHKNTKRKQ</sequence>
<evidence type="ECO:0000256" key="2">
    <source>
        <dbReference type="ARBA" id="ARBA00005550"/>
    </source>
</evidence>
<evidence type="ECO:0000256" key="7">
    <source>
        <dbReference type="RuleBase" id="RU367100"/>
    </source>
</evidence>
<proteinExistence type="inferred from homology"/>
<evidence type="ECO:0000256" key="6">
    <source>
        <dbReference type="ARBA" id="ARBA00023136"/>
    </source>
</evidence>